<evidence type="ECO:0000259" key="2">
    <source>
        <dbReference type="Pfam" id="PF24784"/>
    </source>
</evidence>
<evidence type="ECO:0000256" key="1">
    <source>
        <dbReference type="SAM" id="SignalP"/>
    </source>
</evidence>
<accession>A0ABY7DES0</accession>
<dbReference type="InterPro" id="IPR057626">
    <property type="entry name" value="S-S_Temptin"/>
</dbReference>
<dbReference type="Proteomes" id="UP001164746">
    <property type="component" value="Chromosome 2"/>
</dbReference>
<dbReference type="Pfam" id="PF24784">
    <property type="entry name" value="Temptin_C"/>
    <property type="match status" value="1"/>
</dbReference>
<protein>
    <submittedName>
        <fullName evidence="3">TEMPT-like protein</fullName>
    </submittedName>
</protein>
<dbReference type="EMBL" id="CP111013">
    <property type="protein sequence ID" value="WAQ96157.1"/>
    <property type="molecule type" value="Genomic_DNA"/>
</dbReference>
<dbReference type="PANTHER" id="PTHR34737">
    <property type="entry name" value="EF-HAND DOMAIN-CONTAINING PROTEIN"/>
    <property type="match status" value="1"/>
</dbReference>
<feature type="chain" id="PRO_5046054810" evidence="1">
    <location>
        <begin position="22"/>
        <end position="137"/>
    </location>
</feature>
<reference evidence="3" key="1">
    <citation type="submission" date="2022-11" db="EMBL/GenBank/DDBJ databases">
        <title>Centuries of genome instability and evolution in soft-shell clam transmissible cancer (bioRxiv).</title>
        <authorList>
            <person name="Hart S.F.M."/>
            <person name="Yonemitsu M.A."/>
            <person name="Giersch R.M."/>
            <person name="Beal B.F."/>
            <person name="Arriagada G."/>
            <person name="Davis B.W."/>
            <person name="Ostrander E.A."/>
            <person name="Goff S.P."/>
            <person name="Metzger M.J."/>
        </authorList>
    </citation>
    <scope>NUCLEOTIDE SEQUENCE</scope>
    <source>
        <strain evidence="3">MELC-2E11</strain>
        <tissue evidence="3">Siphon/mantle</tissue>
    </source>
</reference>
<dbReference type="InterPro" id="IPR055313">
    <property type="entry name" value="Temptin-like"/>
</dbReference>
<proteinExistence type="predicted"/>
<evidence type="ECO:0000313" key="4">
    <source>
        <dbReference type="Proteomes" id="UP001164746"/>
    </source>
</evidence>
<dbReference type="PANTHER" id="PTHR34737:SF2">
    <property type="entry name" value="EF-HAND DOMAIN-CONTAINING PROTEIN"/>
    <property type="match status" value="1"/>
</dbReference>
<feature type="domain" description="Temptin Cys/Cys disulfide" evidence="2">
    <location>
        <begin position="20"/>
        <end position="132"/>
    </location>
</feature>
<organism evidence="3 4">
    <name type="scientific">Mya arenaria</name>
    <name type="common">Soft-shell clam</name>
    <dbReference type="NCBI Taxonomy" id="6604"/>
    <lineage>
        <taxon>Eukaryota</taxon>
        <taxon>Metazoa</taxon>
        <taxon>Spiralia</taxon>
        <taxon>Lophotrochozoa</taxon>
        <taxon>Mollusca</taxon>
        <taxon>Bivalvia</taxon>
        <taxon>Autobranchia</taxon>
        <taxon>Heteroconchia</taxon>
        <taxon>Euheterodonta</taxon>
        <taxon>Imparidentia</taxon>
        <taxon>Neoheterodontei</taxon>
        <taxon>Myida</taxon>
        <taxon>Myoidea</taxon>
        <taxon>Myidae</taxon>
        <taxon>Mya</taxon>
    </lineage>
</organism>
<keyword evidence="4" id="KW-1185">Reference proteome</keyword>
<name>A0ABY7DES0_MYAAR</name>
<feature type="signal peptide" evidence="1">
    <location>
        <begin position="1"/>
        <end position="21"/>
    </location>
</feature>
<gene>
    <name evidence="3" type="ORF">MAR_028847</name>
</gene>
<keyword evidence="1" id="KW-0732">Signal</keyword>
<sequence length="137" mass="15680">MRVSYGFFVFVICTAVQFAKGYPEYMKLIPNGERVMDPCLSPVVKQWKRVGHEIKFKKDDTTDPKGTLNDFGVNFREIQEKAGMKPENIWAELCHIDSDKDKRTNGEELGDPKCMWTVGEPNPGDVRELTHPVCKND</sequence>
<evidence type="ECO:0000313" key="3">
    <source>
        <dbReference type="EMBL" id="WAQ96157.1"/>
    </source>
</evidence>